<dbReference type="GO" id="GO:0005886">
    <property type="term" value="C:plasma membrane"/>
    <property type="evidence" value="ECO:0007669"/>
    <property type="project" value="UniProtKB-SubCell"/>
</dbReference>
<evidence type="ECO:0000256" key="2">
    <source>
        <dbReference type="ARBA" id="ARBA00022475"/>
    </source>
</evidence>
<keyword evidence="3 6" id="KW-0812">Transmembrane</keyword>
<feature type="domain" description="Type II secretion system protein GspF" evidence="7">
    <location>
        <begin position="135"/>
        <end position="256"/>
    </location>
</feature>
<dbReference type="InterPro" id="IPR018076">
    <property type="entry name" value="T2SS_GspF_dom"/>
</dbReference>
<evidence type="ECO:0000256" key="5">
    <source>
        <dbReference type="ARBA" id="ARBA00023136"/>
    </source>
</evidence>
<comment type="subcellular location">
    <subcellularLocation>
        <location evidence="1">Cell membrane</location>
        <topology evidence="1">Multi-pass membrane protein</topology>
    </subcellularLocation>
</comment>
<sequence>MIVALLLAIGCCSSALMSRRYERALRCRTAKLIDSPHGMSRGPGGGTTGSAVRQAVVRMRGGLLARCGRSWRREPAAALTSTLLGWLMVGGAVGLLVGATGGGALCWWLRRRTEATPAESAQADAVNEQLPLVAELMAACLAAGSAPEQAAGAVGGSVGGPLGDQLRRVATELRLGGEPAVVWERFGFSPGCGALARCMERAGTAGVPAVDSVTRLAGRTRADRTRASSARARRAAVRVAGPLGFCFLPAFLAVGVAPVVLGLTNSLL</sequence>
<evidence type="ECO:0000259" key="7">
    <source>
        <dbReference type="Pfam" id="PF00482"/>
    </source>
</evidence>
<name>A0A1E7JW65_9ACTN</name>
<keyword evidence="2" id="KW-1003">Cell membrane</keyword>
<protein>
    <recommendedName>
        <fullName evidence="7">Type II secretion system protein GspF domain-containing protein</fullName>
    </recommendedName>
</protein>
<dbReference type="EMBL" id="LJGU01000151">
    <property type="protein sequence ID" value="OEU95522.1"/>
    <property type="molecule type" value="Genomic_DNA"/>
</dbReference>
<evidence type="ECO:0000313" key="8">
    <source>
        <dbReference type="EMBL" id="OEU95522.1"/>
    </source>
</evidence>
<keyword evidence="5 6" id="KW-0472">Membrane</keyword>
<feature type="transmembrane region" description="Helical" evidence="6">
    <location>
        <begin position="239"/>
        <end position="261"/>
    </location>
</feature>
<dbReference type="PANTHER" id="PTHR35007:SF3">
    <property type="entry name" value="POSSIBLE CONSERVED ALANINE RICH MEMBRANE PROTEIN"/>
    <property type="match status" value="1"/>
</dbReference>
<dbReference type="PANTHER" id="PTHR35007">
    <property type="entry name" value="INTEGRAL MEMBRANE PROTEIN-RELATED"/>
    <property type="match status" value="1"/>
</dbReference>
<accession>A0A1E7JW65</accession>
<feature type="transmembrane region" description="Helical" evidence="6">
    <location>
        <begin position="83"/>
        <end position="109"/>
    </location>
</feature>
<gene>
    <name evidence="8" type="ORF">AN216_23630</name>
</gene>
<evidence type="ECO:0000256" key="1">
    <source>
        <dbReference type="ARBA" id="ARBA00004651"/>
    </source>
</evidence>
<evidence type="ECO:0000256" key="6">
    <source>
        <dbReference type="SAM" id="Phobius"/>
    </source>
</evidence>
<dbReference type="Proteomes" id="UP000176101">
    <property type="component" value="Unassembled WGS sequence"/>
</dbReference>
<organism evidence="8 9">
    <name type="scientific">Streptomyces oceani</name>
    <dbReference type="NCBI Taxonomy" id="1075402"/>
    <lineage>
        <taxon>Bacteria</taxon>
        <taxon>Bacillati</taxon>
        <taxon>Actinomycetota</taxon>
        <taxon>Actinomycetes</taxon>
        <taxon>Kitasatosporales</taxon>
        <taxon>Streptomycetaceae</taxon>
        <taxon>Streptomyces</taxon>
    </lineage>
</organism>
<evidence type="ECO:0000256" key="3">
    <source>
        <dbReference type="ARBA" id="ARBA00022692"/>
    </source>
</evidence>
<keyword evidence="9" id="KW-1185">Reference proteome</keyword>
<proteinExistence type="predicted"/>
<dbReference type="Pfam" id="PF00482">
    <property type="entry name" value="T2SSF"/>
    <property type="match status" value="1"/>
</dbReference>
<keyword evidence="4 6" id="KW-1133">Transmembrane helix</keyword>
<dbReference type="PATRIC" id="fig|1075402.3.peg.964"/>
<reference evidence="8 9" key="1">
    <citation type="journal article" date="2016" name="Front. Microbiol.">
        <title>Comparative Genomics Analysis of Streptomyces Species Reveals Their Adaptation to the Marine Environment and Their Diversity at the Genomic Level.</title>
        <authorList>
            <person name="Tian X."/>
            <person name="Zhang Z."/>
            <person name="Yang T."/>
            <person name="Chen M."/>
            <person name="Li J."/>
            <person name="Chen F."/>
            <person name="Yang J."/>
            <person name="Li W."/>
            <person name="Zhang B."/>
            <person name="Zhang Z."/>
            <person name="Wu J."/>
            <person name="Zhang C."/>
            <person name="Long L."/>
            <person name="Xiao J."/>
        </authorList>
    </citation>
    <scope>NUCLEOTIDE SEQUENCE [LARGE SCALE GENOMIC DNA]</scope>
    <source>
        <strain evidence="8 9">SCSIO 02100</strain>
    </source>
</reference>
<comment type="caution">
    <text evidence="8">The sequence shown here is derived from an EMBL/GenBank/DDBJ whole genome shotgun (WGS) entry which is preliminary data.</text>
</comment>
<evidence type="ECO:0000256" key="4">
    <source>
        <dbReference type="ARBA" id="ARBA00022989"/>
    </source>
</evidence>
<evidence type="ECO:0000313" key="9">
    <source>
        <dbReference type="Proteomes" id="UP000176101"/>
    </source>
</evidence>
<dbReference type="AlphaFoldDB" id="A0A1E7JW65"/>
<dbReference type="STRING" id="1075402.AN216_23630"/>